<evidence type="ECO:0000256" key="4">
    <source>
        <dbReference type="ARBA" id="ARBA00022729"/>
    </source>
</evidence>
<evidence type="ECO:0000256" key="2">
    <source>
        <dbReference type="ARBA" id="ARBA00005641"/>
    </source>
</evidence>
<evidence type="ECO:0000256" key="1">
    <source>
        <dbReference type="ARBA" id="ARBA00000966"/>
    </source>
</evidence>
<proteinExistence type="inferred from homology"/>
<dbReference type="Gene3D" id="3.20.20.80">
    <property type="entry name" value="Glycosidases"/>
    <property type="match status" value="1"/>
</dbReference>
<feature type="region of interest" description="Disordered" evidence="8">
    <location>
        <begin position="55"/>
        <end position="83"/>
    </location>
</feature>
<dbReference type="PANTHER" id="PTHR34142:SF5">
    <property type="entry name" value="CBM1 DOMAIN-CONTAINING PROTEIN"/>
    <property type="match status" value="1"/>
</dbReference>
<evidence type="ECO:0000256" key="5">
    <source>
        <dbReference type="ARBA" id="ARBA00022801"/>
    </source>
</evidence>
<dbReference type="PROSITE" id="PS00659">
    <property type="entry name" value="GLYCOSYL_HYDROL_F5"/>
    <property type="match status" value="1"/>
</dbReference>
<evidence type="ECO:0000256" key="6">
    <source>
        <dbReference type="ARBA" id="ARBA00023295"/>
    </source>
</evidence>
<dbReference type="Pfam" id="PF00734">
    <property type="entry name" value="CBM_1"/>
    <property type="match status" value="1"/>
</dbReference>
<comment type="caution">
    <text evidence="11">The sequence shown here is derived from an EMBL/GenBank/DDBJ whole genome shotgun (WGS) entry which is preliminary data.</text>
</comment>
<evidence type="ECO:0000256" key="3">
    <source>
        <dbReference type="ARBA" id="ARBA00012601"/>
    </source>
</evidence>
<feature type="compositionally biased region" description="Low complexity" evidence="8">
    <location>
        <begin position="59"/>
        <end position="80"/>
    </location>
</feature>
<dbReference type="PANTHER" id="PTHR34142">
    <property type="entry name" value="ENDO-BETA-1,4-GLUCANASE A"/>
    <property type="match status" value="1"/>
</dbReference>
<keyword evidence="5 7" id="KW-0378">Hydrolase</keyword>
<dbReference type="InterPro" id="IPR000254">
    <property type="entry name" value="CBD"/>
</dbReference>
<dbReference type="SUPFAM" id="SSF51445">
    <property type="entry name" value="(Trans)glycosidases"/>
    <property type="match status" value="1"/>
</dbReference>
<feature type="signal peptide" evidence="9">
    <location>
        <begin position="1"/>
        <end position="17"/>
    </location>
</feature>
<dbReference type="InterPro" id="IPR001547">
    <property type="entry name" value="Glyco_hydro_5"/>
</dbReference>
<evidence type="ECO:0000256" key="8">
    <source>
        <dbReference type="SAM" id="MobiDB-lite"/>
    </source>
</evidence>
<keyword evidence="6 7" id="KW-0326">Glycosidase</keyword>
<dbReference type="InterPro" id="IPR017853">
    <property type="entry name" value="GH"/>
</dbReference>
<dbReference type="InterPro" id="IPR018087">
    <property type="entry name" value="Glyco_hydro_5_CS"/>
</dbReference>
<evidence type="ECO:0000313" key="11">
    <source>
        <dbReference type="EMBL" id="KAL2071451.1"/>
    </source>
</evidence>
<accession>A0ABR4CQ06</accession>
<keyword evidence="12" id="KW-1185">Reference proteome</keyword>
<name>A0ABR4CQ06_9HELO</name>
<reference evidence="11 12" key="1">
    <citation type="journal article" date="2024" name="Commun. Biol.">
        <title>Comparative genomic analysis of thermophilic fungi reveals convergent evolutionary adaptations and gene losses.</title>
        <authorList>
            <person name="Steindorff A.S."/>
            <person name="Aguilar-Pontes M.V."/>
            <person name="Robinson A.J."/>
            <person name="Andreopoulos B."/>
            <person name="LaButti K."/>
            <person name="Kuo A."/>
            <person name="Mondo S."/>
            <person name="Riley R."/>
            <person name="Otillar R."/>
            <person name="Haridas S."/>
            <person name="Lipzen A."/>
            <person name="Grimwood J."/>
            <person name="Schmutz J."/>
            <person name="Clum A."/>
            <person name="Reid I.D."/>
            <person name="Moisan M.C."/>
            <person name="Butler G."/>
            <person name="Nguyen T.T.M."/>
            <person name="Dewar K."/>
            <person name="Conant G."/>
            <person name="Drula E."/>
            <person name="Henrissat B."/>
            <person name="Hansel C."/>
            <person name="Singer S."/>
            <person name="Hutchinson M.I."/>
            <person name="de Vries R.P."/>
            <person name="Natvig D.O."/>
            <person name="Powell A.J."/>
            <person name="Tsang A."/>
            <person name="Grigoriev I.V."/>
        </authorList>
    </citation>
    <scope>NUCLEOTIDE SEQUENCE [LARGE SCALE GENOMIC DNA]</scope>
    <source>
        <strain evidence="11 12">CBS 494.80</strain>
    </source>
</reference>
<organism evidence="11 12">
    <name type="scientific">Oculimacula yallundae</name>
    <dbReference type="NCBI Taxonomy" id="86028"/>
    <lineage>
        <taxon>Eukaryota</taxon>
        <taxon>Fungi</taxon>
        <taxon>Dikarya</taxon>
        <taxon>Ascomycota</taxon>
        <taxon>Pezizomycotina</taxon>
        <taxon>Leotiomycetes</taxon>
        <taxon>Helotiales</taxon>
        <taxon>Ploettnerulaceae</taxon>
        <taxon>Oculimacula</taxon>
    </lineage>
</organism>
<dbReference type="Proteomes" id="UP001595075">
    <property type="component" value="Unassembled WGS sequence"/>
</dbReference>
<evidence type="ECO:0000259" key="10">
    <source>
        <dbReference type="PROSITE" id="PS51164"/>
    </source>
</evidence>
<evidence type="ECO:0000256" key="7">
    <source>
        <dbReference type="RuleBase" id="RU361153"/>
    </source>
</evidence>
<dbReference type="SMART" id="SM00236">
    <property type="entry name" value="fCBD"/>
    <property type="match status" value="1"/>
</dbReference>
<keyword evidence="4 9" id="KW-0732">Signal</keyword>
<evidence type="ECO:0000256" key="9">
    <source>
        <dbReference type="SAM" id="SignalP"/>
    </source>
</evidence>
<comment type="similarity">
    <text evidence="2 7">Belongs to the glycosyl hydrolase 5 (cellulase A) family.</text>
</comment>
<dbReference type="PROSITE" id="PS51164">
    <property type="entry name" value="CBM1_2"/>
    <property type="match status" value="1"/>
</dbReference>
<gene>
    <name evidence="11" type="ORF">VTL71DRAFT_12686</name>
</gene>
<dbReference type="EC" id="3.2.1.4" evidence="3"/>
<feature type="chain" id="PRO_5047325965" description="cellulase" evidence="9">
    <location>
        <begin position="18"/>
        <end position="406"/>
    </location>
</feature>
<dbReference type="PROSITE" id="PS00562">
    <property type="entry name" value="CBM1_1"/>
    <property type="match status" value="1"/>
</dbReference>
<sequence>MKFSTLSSVAFATAVSAQNAPYAQCGGIGFSGSTTCSSGYTCKFTNEYYSQCVPGTGGSNPPSNTMTTSTTKAPTSTSSPGGSGRAQYMGVNIAGFDFGVTTDGSQTVNNVVPPILGQGGPDGVGQMQHFIKDDGMNIFRLPVGWQYLVGSNPGGTIISANLAKYDLLVQGCLNTGATCIIDIHNYARFNGAIIGQGGPTDAQFANLWTQLATKYKGNSKLIFGLMNEPHDVDINRWAQTVQVVVTAIRNAGATSQMLLLPGNEWTSASGFVPNGSAAALSKVKNPDGSTTGLIFDVHKYLDSDNSGTHAECVMDNISNAFQPLATWLRANKRQAMLTESGGGNVASCVNYFCKQNAFINANSDVYLGVVGWSAGSFDQTYVLTMTPTWSGNSFQDTLLVKSCLKR</sequence>
<comment type="catalytic activity">
    <reaction evidence="1">
        <text>Endohydrolysis of (1-&gt;4)-beta-D-glucosidic linkages in cellulose, lichenin and cereal beta-D-glucans.</text>
        <dbReference type="EC" id="3.2.1.4"/>
    </reaction>
</comment>
<dbReference type="Pfam" id="PF00150">
    <property type="entry name" value="Cellulase"/>
    <property type="match status" value="1"/>
</dbReference>
<dbReference type="InterPro" id="IPR035971">
    <property type="entry name" value="CBD_sf"/>
</dbReference>
<dbReference type="EMBL" id="JAZHXI010000005">
    <property type="protein sequence ID" value="KAL2071451.1"/>
    <property type="molecule type" value="Genomic_DNA"/>
</dbReference>
<protein>
    <recommendedName>
        <fullName evidence="3">cellulase</fullName>
        <ecNumber evidence="3">3.2.1.4</ecNumber>
    </recommendedName>
</protein>
<evidence type="ECO:0000313" key="12">
    <source>
        <dbReference type="Proteomes" id="UP001595075"/>
    </source>
</evidence>
<dbReference type="SUPFAM" id="SSF57180">
    <property type="entry name" value="Cellulose-binding domain"/>
    <property type="match status" value="1"/>
</dbReference>
<feature type="domain" description="CBM1" evidence="10">
    <location>
        <begin position="17"/>
        <end position="53"/>
    </location>
</feature>